<dbReference type="EMBL" id="JACHIA010000004">
    <property type="protein sequence ID" value="MBB6070269.1"/>
    <property type="molecule type" value="Genomic_DNA"/>
</dbReference>
<evidence type="ECO:0000313" key="2">
    <source>
        <dbReference type="Proteomes" id="UP000582837"/>
    </source>
</evidence>
<dbReference type="RefSeq" id="WP_170035666.1">
    <property type="nucleotide sequence ID" value="NZ_JABDTL010000001.1"/>
</dbReference>
<sequence length="197" mass="20427">MRTISFAALVACAAACRPADGDLADRRADARAGLGRCTQEEPGASPDEGHAVFYIDRTPTAPDAQVGRYAVMLTCMTPGPGGTAITLIVPNLADSVIQPGRFRIHGPGVVPGADQLARLAWAEAQVPADDGVTYRGMAGELVIERDPAGGLVGSYLVALERAPEGPARGPERLVVGGGFAAPRNRLPLRTALPRQAP</sequence>
<name>A0A841GU78_9BACT</name>
<protein>
    <submittedName>
        <fullName evidence="1">Uncharacterized protein</fullName>
    </submittedName>
</protein>
<proteinExistence type="predicted"/>
<dbReference type="Proteomes" id="UP000582837">
    <property type="component" value="Unassembled WGS sequence"/>
</dbReference>
<comment type="caution">
    <text evidence="1">The sequence shown here is derived from an EMBL/GenBank/DDBJ whole genome shotgun (WGS) entry which is preliminary data.</text>
</comment>
<evidence type="ECO:0000313" key="1">
    <source>
        <dbReference type="EMBL" id="MBB6070269.1"/>
    </source>
</evidence>
<keyword evidence="2" id="KW-1185">Reference proteome</keyword>
<reference evidence="1 2" key="1">
    <citation type="submission" date="2020-08" db="EMBL/GenBank/DDBJ databases">
        <title>Genomic Encyclopedia of Type Strains, Phase IV (KMG-IV): sequencing the most valuable type-strain genomes for metagenomic binning, comparative biology and taxonomic classification.</title>
        <authorList>
            <person name="Goeker M."/>
        </authorList>
    </citation>
    <scope>NUCLEOTIDE SEQUENCE [LARGE SCALE GENOMIC DNA]</scope>
    <source>
        <strain evidence="1 2">DSM 29007</strain>
    </source>
</reference>
<accession>A0A841GU78</accession>
<gene>
    <name evidence="1" type="ORF">HNQ61_001888</name>
</gene>
<dbReference type="AlphaFoldDB" id="A0A841GU78"/>
<organism evidence="1 2">
    <name type="scientific">Longimicrobium terrae</name>
    <dbReference type="NCBI Taxonomy" id="1639882"/>
    <lineage>
        <taxon>Bacteria</taxon>
        <taxon>Pseudomonadati</taxon>
        <taxon>Gemmatimonadota</taxon>
        <taxon>Longimicrobiia</taxon>
        <taxon>Longimicrobiales</taxon>
        <taxon>Longimicrobiaceae</taxon>
        <taxon>Longimicrobium</taxon>
    </lineage>
</organism>